<dbReference type="InterPro" id="IPR016098">
    <property type="entry name" value="CAP/MinC_C"/>
</dbReference>
<keyword evidence="3 6" id="KW-0717">Septation</keyword>
<evidence type="ECO:0000256" key="3">
    <source>
        <dbReference type="ARBA" id="ARBA00023210"/>
    </source>
</evidence>
<dbReference type="Proteomes" id="UP000320776">
    <property type="component" value="Chromosome"/>
</dbReference>
<dbReference type="GO" id="GO:0000902">
    <property type="term" value="P:cell morphogenesis"/>
    <property type="evidence" value="ECO:0007669"/>
    <property type="project" value="InterPro"/>
</dbReference>
<evidence type="ECO:0000259" key="8">
    <source>
        <dbReference type="Pfam" id="PF03775"/>
    </source>
</evidence>
<dbReference type="Gene3D" id="3.30.160.540">
    <property type="match status" value="1"/>
</dbReference>
<accession>A0A517DS52</accession>
<dbReference type="HAMAP" id="MF_00267">
    <property type="entry name" value="MinC"/>
    <property type="match status" value="1"/>
</dbReference>
<evidence type="ECO:0000256" key="2">
    <source>
        <dbReference type="ARBA" id="ARBA00022618"/>
    </source>
</evidence>
<dbReference type="InterPro" id="IPR013033">
    <property type="entry name" value="MinC"/>
</dbReference>
<evidence type="ECO:0000256" key="5">
    <source>
        <dbReference type="ARBA" id="ARBA00046874"/>
    </source>
</evidence>
<dbReference type="Pfam" id="PF03775">
    <property type="entry name" value="MinC_C"/>
    <property type="match status" value="1"/>
</dbReference>
<proteinExistence type="inferred from homology"/>
<dbReference type="Gene3D" id="2.160.20.70">
    <property type="match status" value="1"/>
</dbReference>
<keyword evidence="2 6" id="KW-0132">Cell division</keyword>
<gene>
    <name evidence="6 10" type="primary">minC</name>
    <name evidence="10" type="ORF">SPTER_14410</name>
</gene>
<dbReference type="InterPro" id="IPR005526">
    <property type="entry name" value="Septum_form_inhib_MinC_C"/>
</dbReference>
<dbReference type="RefSeq" id="WP_144349688.1">
    <property type="nucleotide sequence ID" value="NZ_CP036259.1"/>
</dbReference>
<dbReference type="GO" id="GO:0000917">
    <property type="term" value="P:division septum assembly"/>
    <property type="evidence" value="ECO:0007669"/>
    <property type="project" value="UniProtKB-KW"/>
</dbReference>
<name>A0A517DS52_9FIRM</name>
<evidence type="ECO:0000256" key="1">
    <source>
        <dbReference type="ARBA" id="ARBA00006291"/>
    </source>
</evidence>
<evidence type="ECO:0000313" key="10">
    <source>
        <dbReference type="EMBL" id="QDR80126.1"/>
    </source>
</evidence>
<comment type="function">
    <text evidence="6">Cell division inhibitor that blocks the formation of polar Z ring septums. Rapidly oscillates between the poles of the cell to destabilize FtsZ filaments that have formed before they mature into polar Z rings. Prevents FtsZ polymerization.</text>
</comment>
<dbReference type="PANTHER" id="PTHR34108">
    <property type="entry name" value="SEPTUM SITE-DETERMINING PROTEIN MINC"/>
    <property type="match status" value="1"/>
</dbReference>
<dbReference type="InterPro" id="IPR055219">
    <property type="entry name" value="MinC_N_1"/>
</dbReference>
<protein>
    <recommendedName>
        <fullName evidence="6">Probable septum site-determining protein MinC</fullName>
    </recommendedName>
</protein>
<dbReference type="Pfam" id="PF22642">
    <property type="entry name" value="MinC_N_1"/>
    <property type="match status" value="1"/>
</dbReference>
<evidence type="ECO:0000256" key="7">
    <source>
        <dbReference type="SAM" id="MobiDB-lite"/>
    </source>
</evidence>
<organism evidence="10 11">
    <name type="scientific">Sporomusa termitida</name>
    <dbReference type="NCBI Taxonomy" id="2377"/>
    <lineage>
        <taxon>Bacteria</taxon>
        <taxon>Bacillati</taxon>
        <taxon>Bacillota</taxon>
        <taxon>Negativicutes</taxon>
        <taxon>Selenomonadales</taxon>
        <taxon>Sporomusaceae</taxon>
        <taxon>Sporomusa</taxon>
    </lineage>
</organism>
<dbReference type="KEGG" id="sted:SPTER_14410"/>
<dbReference type="InterPro" id="IPR036145">
    <property type="entry name" value="MinC_C_sf"/>
</dbReference>
<dbReference type="GO" id="GO:1901891">
    <property type="term" value="P:regulation of cell septum assembly"/>
    <property type="evidence" value="ECO:0007669"/>
    <property type="project" value="InterPro"/>
</dbReference>
<feature type="domain" description="Septum site-determining protein MinC N-terminal" evidence="9">
    <location>
        <begin position="5"/>
        <end position="72"/>
    </location>
</feature>
<comment type="subunit">
    <text evidence="5 6">Interacts with MinD and FtsZ.</text>
</comment>
<sequence length="227" mass="23865">MREDIVFKGNKGGLELVINESVDFTSLLEQLKEKLESAAHFFTGNAGVKVVAGSNSLTGDERRQLISLLADYGLALEDQTIPPNLTEDTLATGAGSPDGEIPVEYRQEPEGGKTLIVSRMLRGGQRIVFSGSVIIMGDVNPGAEIIAGGSITVTGTCRGVAHAGANGDQLATITADKLIAGQLRIAGMIARAPDNEDNPTCRETARIVRGIVVIEPADKVNLASKEV</sequence>
<reference evidence="10 11" key="1">
    <citation type="submission" date="2019-02" db="EMBL/GenBank/DDBJ databases">
        <title>Closed genome of Sporomusa termitida DSM 4440.</title>
        <authorList>
            <person name="Poehlein A."/>
            <person name="Daniel R."/>
        </authorList>
    </citation>
    <scope>NUCLEOTIDE SEQUENCE [LARGE SCALE GENOMIC DNA]</scope>
    <source>
        <strain evidence="10 11">DSM 4440</strain>
    </source>
</reference>
<dbReference type="NCBIfam" id="TIGR01222">
    <property type="entry name" value="minC"/>
    <property type="match status" value="1"/>
</dbReference>
<dbReference type="SUPFAM" id="SSF63848">
    <property type="entry name" value="Cell-division inhibitor MinC, C-terminal domain"/>
    <property type="match status" value="1"/>
</dbReference>
<evidence type="ECO:0000313" key="11">
    <source>
        <dbReference type="Proteomes" id="UP000320776"/>
    </source>
</evidence>
<dbReference type="EMBL" id="CP036259">
    <property type="protein sequence ID" value="QDR80126.1"/>
    <property type="molecule type" value="Genomic_DNA"/>
</dbReference>
<keyword evidence="11" id="KW-1185">Reference proteome</keyword>
<evidence type="ECO:0000259" key="9">
    <source>
        <dbReference type="Pfam" id="PF22642"/>
    </source>
</evidence>
<dbReference type="AlphaFoldDB" id="A0A517DS52"/>
<evidence type="ECO:0000256" key="4">
    <source>
        <dbReference type="ARBA" id="ARBA00023306"/>
    </source>
</evidence>
<keyword evidence="4 6" id="KW-0131">Cell cycle</keyword>
<comment type="similarity">
    <text evidence="1 6">Belongs to the MinC family.</text>
</comment>
<feature type="region of interest" description="Disordered" evidence="7">
    <location>
        <begin position="85"/>
        <end position="105"/>
    </location>
</feature>
<feature type="domain" description="Septum formation inhibitor MinC C-terminal" evidence="8">
    <location>
        <begin position="116"/>
        <end position="207"/>
    </location>
</feature>
<dbReference type="OrthoDB" id="9790810at2"/>
<evidence type="ECO:0000256" key="6">
    <source>
        <dbReference type="HAMAP-Rule" id="MF_00267"/>
    </source>
</evidence>
<dbReference type="PANTHER" id="PTHR34108:SF1">
    <property type="entry name" value="SEPTUM SITE-DETERMINING PROTEIN MINC"/>
    <property type="match status" value="1"/>
</dbReference>